<dbReference type="RefSeq" id="WP_380729718.1">
    <property type="nucleotide sequence ID" value="NZ_JBHTLK010000324.1"/>
</dbReference>
<comment type="caution">
    <text evidence="3">The sequence shown here is derived from an EMBL/GenBank/DDBJ whole genome shotgun (WGS) entry which is preliminary data.</text>
</comment>
<gene>
    <name evidence="3" type="ORF">ACFQ3T_33665</name>
</gene>
<feature type="domain" description="Glycosyltransferase 2-like" evidence="2">
    <location>
        <begin position="33"/>
        <end position="199"/>
    </location>
</feature>
<dbReference type="InterPro" id="IPR029044">
    <property type="entry name" value="Nucleotide-diphossugar_trans"/>
</dbReference>
<dbReference type="GO" id="GO:0016757">
    <property type="term" value="F:glycosyltransferase activity"/>
    <property type="evidence" value="ECO:0007669"/>
    <property type="project" value="UniProtKB-KW"/>
</dbReference>
<evidence type="ECO:0000259" key="2">
    <source>
        <dbReference type="Pfam" id="PF00535"/>
    </source>
</evidence>
<keyword evidence="4" id="KW-1185">Reference proteome</keyword>
<keyword evidence="3" id="KW-0328">Glycosyltransferase</keyword>
<dbReference type="EMBL" id="JBHTLK010000324">
    <property type="protein sequence ID" value="MFD1152114.1"/>
    <property type="molecule type" value="Genomic_DNA"/>
</dbReference>
<evidence type="ECO:0000313" key="4">
    <source>
        <dbReference type="Proteomes" id="UP001597168"/>
    </source>
</evidence>
<organism evidence="3 4">
    <name type="scientific">Saccharothrix hoggarensis</name>
    <dbReference type="NCBI Taxonomy" id="913853"/>
    <lineage>
        <taxon>Bacteria</taxon>
        <taxon>Bacillati</taxon>
        <taxon>Actinomycetota</taxon>
        <taxon>Actinomycetes</taxon>
        <taxon>Pseudonocardiales</taxon>
        <taxon>Pseudonocardiaceae</taxon>
        <taxon>Saccharothrix</taxon>
    </lineage>
</organism>
<dbReference type="PANTHER" id="PTHR10859:SF91">
    <property type="entry name" value="DOLICHYL-PHOSPHATE BETA-GLUCOSYLTRANSFERASE"/>
    <property type="match status" value="1"/>
</dbReference>
<dbReference type="Gene3D" id="3.90.550.10">
    <property type="entry name" value="Spore Coat Polysaccharide Biosynthesis Protein SpsA, Chain A"/>
    <property type="match status" value="1"/>
</dbReference>
<dbReference type="PANTHER" id="PTHR10859">
    <property type="entry name" value="GLYCOSYL TRANSFERASE"/>
    <property type="match status" value="1"/>
</dbReference>
<evidence type="ECO:0000256" key="1">
    <source>
        <dbReference type="SAM" id="MobiDB-lite"/>
    </source>
</evidence>
<feature type="region of interest" description="Disordered" evidence="1">
    <location>
        <begin position="1"/>
        <end position="28"/>
    </location>
</feature>
<proteinExistence type="predicted"/>
<dbReference type="EC" id="2.4.-.-" evidence="3"/>
<dbReference type="InterPro" id="IPR001173">
    <property type="entry name" value="Glyco_trans_2-like"/>
</dbReference>
<reference evidence="4" key="1">
    <citation type="journal article" date="2019" name="Int. J. Syst. Evol. Microbiol.">
        <title>The Global Catalogue of Microorganisms (GCM) 10K type strain sequencing project: providing services to taxonomists for standard genome sequencing and annotation.</title>
        <authorList>
            <consortium name="The Broad Institute Genomics Platform"/>
            <consortium name="The Broad Institute Genome Sequencing Center for Infectious Disease"/>
            <person name="Wu L."/>
            <person name="Ma J."/>
        </authorList>
    </citation>
    <scope>NUCLEOTIDE SEQUENCE [LARGE SCALE GENOMIC DNA]</scope>
    <source>
        <strain evidence="4">CCUG 60214</strain>
    </source>
</reference>
<accession>A0ABW3R580</accession>
<feature type="compositionally biased region" description="Polar residues" evidence="1">
    <location>
        <begin position="314"/>
        <end position="323"/>
    </location>
</feature>
<dbReference type="Pfam" id="PF00535">
    <property type="entry name" value="Glycos_transf_2"/>
    <property type="match status" value="1"/>
</dbReference>
<protein>
    <submittedName>
        <fullName evidence="3">Glycosyltransferase</fullName>
        <ecNumber evidence="3">2.4.-.-</ecNumber>
    </submittedName>
</protein>
<keyword evidence="3" id="KW-0808">Transferase</keyword>
<evidence type="ECO:0000313" key="3">
    <source>
        <dbReference type="EMBL" id="MFD1152114.1"/>
    </source>
</evidence>
<feature type="region of interest" description="Disordered" evidence="1">
    <location>
        <begin position="301"/>
        <end position="323"/>
    </location>
</feature>
<dbReference type="SUPFAM" id="SSF53448">
    <property type="entry name" value="Nucleotide-diphospho-sugar transferases"/>
    <property type="match status" value="1"/>
</dbReference>
<sequence>MSIAHSGDSPTARTLIGHVPRQPGTTPTPTVELVVPIYNEQQVLATSIRRLHAYLSANFPYSFQITIADNGSTDGSWALATALTSELPNVEAVHLDQKGRGRALRHVWSRSRAHVVAYTDVDLSIDLDALLPLTAPLLSGHSALAIGTRHVNGSRVDRTVKRAVLSRVYNFLLRTTMGARFSDAQCGFKAGRRDVVQALLTAVEDDKWFFDTELLLVAQRNGVRIHEVAVDCLDDPNTSVDLWRTVRDDLLGMVRVARRFTSGALRVTLPEDARRTGPLGGRTRNPVRFFGTRLSAARLSGARPSGARLAGNRLSGNDSVEER</sequence>
<name>A0ABW3R580_9PSEU</name>
<dbReference type="Proteomes" id="UP001597168">
    <property type="component" value="Unassembled WGS sequence"/>
</dbReference>